<organism evidence="9 10">
    <name type="scientific">Asparagus officinalis</name>
    <name type="common">Garden asparagus</name>
    <dbReference type="NCBI Taxonomy" id="4686"/>
    <lineage>
        <taxon>Eukaryota</taxon>
        <taxon>Viridiplantae</taxon>
        <taxon>Streptophyta</taxon>
        <taxon>Embryophyta</taxon>
        <taxon>Tracheophyta</taxon>
        <taxon>Spermatophyta</taxon>
        <taxon>Magnoliopsida</taxon>
        <taxon>Liliopsida</taxon>
        <taxon>Asparagales</taxon>
        <taxon>Asparagaceae</taxon>
        <taxon>Asparagoideae</taxon>
        <taxon>Asparagus</taxon>
    </lineage>
</organism>
<comment type="catalytic activity">
    <reaction evidence="5">
        <text>a 5'-end (N(2),N(7)-dimethyl 5'-triphosphoguanosine)-ribonucleoside in snRNA + S-adenosyl-L-methionine = a 5'-end (N(2),N(2),N(7)-trimethyl 5'-triphosphoguanosine)-ribonucleoside in snRNA + S-adenosyl-L-homocysteine + H(+)</text>
        <dbReference type="Rhea" id="RHEA:78479"/>
        <dbReference type="Rhea" id="RHEA-COMP:19087"/>
        <dbReference type="Rhea" id="RHEA-COMP:19089"/>
        <dbReference type="ChEBI" id="CHEBI:15378"/>
        <dbReference type="ChEBI" id="CHEBI:57856"/>
        <dbReference type="ChEBI" id="CHEBI:59789"/>
        <dbReference type="ChEBI" id="CHEBI:167623"/>
        <dbReference type="ChEBI" id="CHEBI:172880"/>
    </reaction>
    <physiologicalReaction direction="left-to-right" evidence="5">
        <dbReference type="Rhea" id="RHEA:78480"/>
    </physiologicalReaction>
</comment>
<evidence type="ECO:0000313" key="9">
    <source>
        <dbReference type="EMBL" id="ONK64630.1"/>
    </source>
</evidence>
<dbReference type="PANTHER" id="PTHR14741">
    <property type="entry name" value="S-ADENOSYLMETHIONINE-DEPENDENT METHYLTRANSFERASE RELATED"/>
    <property type="match status" value="1"/>
</dbReference>
<dbReference type="PANTHER" id="PTHR14741:SF32">
    <property type="entry name" value="TRIMETHYLGUANOSINE SYNTHASE"/>
    <property type="match status" value="1"/>
</dbReference>
<evidence type="ECO:0000256" key="7">
    <source>
        <dbReference type="ARBA" id="ARBA00049790"/>
    </source>
</evidence>
<evidence type="ECO:0000256" key="2">
    <source>
        <dbReference type="ARBA" id="ARBA00025783"/>
    </source>
</evidence>
<protein>
    <recommendedName>
        <fullName evidence="1">Trimethylguanosine synthase</fullName>
    </recommendedName>
    <alternativeName>
        <fullName evidence="7">Cap-specific guanine-N(2) methyltransferase</fullName>
    </alternativeName>
</protein>
<evidence type="ECO:0000313" key="10">
    <source>
        <dbReference type="Proteomes" id="UP000243459"/>
    </source>
</evidence>
<dbReference type="FunFam" id="3.40.50.150:FF:000305">
    <property type="entry name" value="S-adenosyl-L-methionine-dependent methyltransferase superfamily protein"/>
    <property type="match status" value="1"/>
</dbReference>
<comment type="similarity">
    <text evidence="2">Belongs to the methyltransferase superfamily. Trimethylguanosine synthase family.</text>
</comment>
<dbReference type="InterPro" id="IPR019012">
    <property type="entry name" value="RNA_cap_Gua-N2-MeTrfase"/>
</dbReference>
<proteinExistence type="inferred from homology"/>
<dbReference type="CDD" id="cd00201">
    <property type="entry name" value="WW"/>
    <property type="match status" value="1"/>
</dbReference>
<feature type="domain" description="WW" evidence="8">
    <location>
        <begin position="319"/>
        <end position="347"/>
    </location>
</feature>
<dbReference type="SUPFAM" id="SSF53335">
    <property type="entry name" value="S-adenosyl-L-methionine-dependent methyltransferases"/>
    <property type="match status" value="1"/>
</dbReference>
<evidence type="ECO:0000256" key="1">
    <source>
        <dbReference type="ARBA" id="ARBA00018517"/>
    </source>
</evidence>
<dbReference type="Gramene" id="ONK64630">
    <property type="protein sequence ID" value="ONK64630"/>
    <property type="gene ID" value="A4U43_C07F28170"/>
</dbReference>
<dbReference type="GO" id="GO:0071164">
    <property type="term" value="F:RNA cap trimethylguanosine synthase activity"/>
    <property type="evidence" value="ECO:0007669"/>
    <property type="project" value="TreeGrafter"/>
</dbReference>
<comment type="catalytic activity">
    <reaction evidence="4">
        <text>a 5'-end (N(7)-methyl 5'-triphosphoguanosine)-ribonucleoside in snoRNA + S-adenosyl-L-methionine = a 5'-end (N(2),N(7)-dimethyl 5'-triphosphoguanosine)-ribonucleoside in snoRNA + S-adenosyl-L-homocysteine + H(+)</text>
        <dbReference type="Rhea" id="RHEA:78475"/>
        <dbReference type="Rhea" id="RHEA-COMP:19086"/>
        <dbReference type="Rhea" id="RHEA-COMP:19088"/>
        <dbReference type="ChEBI" id="CHEBI:15378"/>
        <dbReference type="ChEBI" id="CHEBI:57856"/>
        <dbReference type="ChEBI" id="CHEBI:59789"/>
        <dbReference type="ChEBI" id="CHEBI:156461"/>
        <dbReference type="ChEBI" id="CHEBI:172880"/>
    </reaction>
    <physiologicalReaction direction="left-to-right" evidence="4">
        <dbReference type="Rhea" id="RHEA:78476"/>
    </physiologicalReaction>
</comment>
<dbReference type="InterPro" id="IPR029063">
    <property type="entry name" value="SAM-dependent_MTases_sf"/>
</dbReference>
<dbReference type="OMA" id="IVKYWCQ"/>
<evidence type="ECO:0000259" key="8">
    <source>
        <dbReference type="PROSITE" id="PS50020"/>
    </source>
</evidence>
<dbReference type="Pfam" id="PF09445">
    <property type="entry name" value="Methyltransf_15"/>
    <property type="match status" value="1"/>
</dbReference>
<reference evidence="10" key="1">
    <citation type="journal article" date="2017" name="Nat. Commun.">
        <title>The asparagus genome sheds light on the origin and evolution of a young Y chromosome.</title>
        <authorList>
            <person name="Harkess A."/>
            <person name="Zhou J."/>
            <person name="Xu C."/>
            <person name="Bowers J.E."/>
            <person name="Van der Hulst R."/>
            <person name="Ayyampalayam S."/>
            <person name="Mercati F."/>
            <person name="Riccardi P."/>
            <person name="McKain M.R."/>
            <person name="Kakrana A."/>
            <person name="Tang H."/>
            <person name="Ray J."/>
            <person name="Groenendijk J."/>
            <person name="Arikit S."/>
            <person name="Mathioni S.M."/>
            <person name="Nakano M."/>
            <person name="Shan H."/>
            <person name="Telgmann-Rauber A."/>
            <person name="Kanno A."/>
            <person name="Yue Z."/>
            <person name="Chen H."/>
            <person name="Li W."/>
            <person name="Chen Y."/>
            <person name="Xu X."/>
            <person name="Zhang Y."/>
            <person name="Luo S."/>
            <person name="Chen H."/>
            <person name="Gao J."/>
            <person name="Mao Z."/>
            <person name="Pires J.C."/>
            <person name="Luo M."/>
            <person name="Kudrna D."/>
            <person name="Wing R.A."/>
            <person name="Meyers B.C."/>
            <person name="Yi K."/>
            <person name="Kong H."/>
            <person name="Lavrijsen P."/>
            <person name="Sunseri F."/>
            <person name="Falavigna A."/>
            <person name="Ye Y."/>
            <person name="Leebens-Mack J.H."/>
            <person name="Chen G."/>
        </authorList>
    </citation>
    <scope>NUCLEOTIDE SEQUENCE [LARGE SCALE GENOMIC DNA]</scope>
    <source>
        <strain evidence="10">cv. DH0086</strain>
    </source>
</reference>
<comment type="catalytic activity">
    <reaction evidence="3">
        <text>a 5'-end (N(2),N(7)-dimethyl 5'-triphosphoguanosine)-ribonucleoside in snoRNA + S-adenosyl-L-methionine = a 5'-end (N(2),N(2),N(7)-trimethyl 5'-triphosphoguanosine)-ribonucleoside in snoRNA + S-adenosyl-L-homocysteine + H(+)</text>
        <dbReference type="Rhea" id="RHEA:78507"/>
        <dbReference type="Rhea" id="RHEA-COMP:19088"/>
        <dbReference type="Rhea" id="RHEA-COMP:19090"/>
        <dbReference type="ChEBI" id="CHEBI:15378"/>
        <dbReference type="ChEBI" id="CHEBI:57856"/>
        <dbReference type="ChEBI" id="CHEBI:59789"/>
        <dbReference type="ChEBI" id="CHEBI:167623"/>
        <dbReference type="ChEBI" id="CHEBI:172880"/>
    </reaction>
    <physiologicalReaction direction="left-to-right" evidence="3">
        <dbReference type="Rhea" id="RHEA:78508"/>
    </physiologicalReaction>
</comment>
<gene>
    <name evidence="9" type="ORF">A4U43_C07F28170</name>
</gene>
<dbReference type="Gene3D" id="3.40.50.150">
    <property type="entry name" value="Vaccinia Virus protein VP39"/>
    <property type="match status" value="1"/>
</dbReference>
<dbReference type="AlphaFoldDB" id="A0A5P1EKR3"/>
<dbReference type="InterPro" id="IPR001202">
    <property type="entry name" value="WW_dom"/>
</dbReference>
<accession>A0A5P1EKR3</accession>
<dbReference type="GO" id="GO:0005634">
    <property type="term" value="C:nucleus"/>
    <property type="evidence" value="ECO:0007669"/>
    <property type="project" value="TreeGrafter"/>
</dbReference>
<evidence type="ECO:0000256" key="5">
    <source>
        <dbReference type="ARBA" id="ARBA00048763"/>
    </source>
</evidence>
<name>A0A5P1EKR3_ASPOF</name>
<dbReference type="CDD" id="cd02440">
    <property type="entry name" value="AdoMet_MTases"/>
    <property type="match status" value="1"/>
</dbReference>
<dbReference type="EMBL" id="CM007387">
    <property type="protein sequence ID" value="ONK64630.1"/>
    <property type="molecule type" value="Genomic_DNA"/>
</dbReference>
<dbReference type="Proteomes" id="UP000243459">
    <property type="component" value="Chromosome 7"/>
</dbReference>
<keyword evidence="10" id="KW-1185">Reference proteome</keyword>
<evidence type="ECO:0000256" key="3">
    <source>
        <dbReference type="ARBA" id="ARBA00047418"/>
    </source>
</evidence>
<dbReference type="PROSITE" id="PS50020">
    <property type="entry name" value="WW_DOMAIN_2"/>
    <property type="match status" value="1"/>
</dbReference>
<evidence type="ECO:0000256" key="6">
    <source>
        <dbReference type="ARBA" id="ARBA00049075"/>
    </source>
</evidence>
<comment type="catalytic activity">
    <reaction evidence="6">
        <text>a 5'-end (N(7)-methyl 5'-triphosphoguanosine)-ribonucleoside in snRNA + S-adenosyl-L-methionine = a 5'-end (N(2),N(7)-dimethyl 5'-triphosphoguanosine)-ribonucleoside in snRNA + S-adenosyl-L-homocysteine + H(+)</text>
        <dbReference type="Rhea" id="RHEA:78471"/>
        <dbReference type="Rhea" id="RHEA-COMP:19085"/>
        <dbReference type="Rhea" id="RHEA-COMP:19087"/>
        <dbReference type="ChEBI" id="CHEBI:15378"/>
        <dbReference type="ChEBI" id="CHEBI:57856"/>
        <dbReference type="ChEBI" id="CHEBI:59789"/>
        <dbReference type="ChEBI" id="CHEBI:156461"/>
        <dbReference type="ChEBI" id="CHEBI:172880"/>
    </reaction>
    <physiologicalReaction direction="left-to-right" evidence="6">
        <dbReference type="Rhea" id="RHEA:78472"/>
    </physiologicalReaction>
</comment>
<dbReference type="PROSITE" id="PS01159">
    <property type="entry name" value="WW_DOMAIN_1"/>
    <property type="match status" value="1"/>
</dbReference>
<sequence length="715" mass="79713">MASTESVAESATIEALGSLFKITEVFLWDDGMGTIPDASVHLHNVIEEEPAISCATADTNSGINHTDDYTSVEDFGLAKQMDALGLPISFSTSKKKNNVAAKTTKRKGIQEKSVSTNKDIEYRVLVATRSCLSEDNSSSRVLHDSTNIPFCDIVKATEATTGDTYHDDYRDRCRGSVDRESVNTTASILSDIIEKQVGDDETPVIMRSCIQHELSCFDIEMETSTEVLELSSGPENFHGNDHEYVKSGAHKEELFQKNVLDNYVECPATSCCIIGDTHDDNKNLNSCPTTIESSCSGASAGHHFAECPDNFPCYEFGDWRVIWDSFYKRNYFYNFQSQESTWYPPPGLEHFALCSNIPNSSDLSSDEAEEHPEIISCRMNGDITACSDGHEIVKETADKHVLLHTPPNHSTDELDVDEYQEKQENCMNSETCSVLDMAFELTVGNSWVDTENEGANGENGGDFPSIGLTSMYELDGYHEVCGKKKKKKKKKRERKLQSRLTLQEVDGFVPANIVKYWCQRYLLFSRFDDGIKMDEEGWFSVTPESIAKHHASRCNSGIIIDGFTGVGGNTIQFAMKGNYVIAVDIDSQKIDCAQDNAAIYGVSDKINFIQGDFFQIAPRLKGDVIFLSPPWGGPNYSKVQSYDIRTMLKPHDGKHLFDIARTIASKVVMFLPRNVDLHQLAELSLSVNPPWTLEVEKNFLNGKLKAITAYFDNPT</sequence>
<evidence type="ECO:0000256" key="4">
    <source>
        <dbReference type="ARBA" id="ARBA00048740"/>
    </source>
</evidence>